<dbReference type="Proteomes" id="UP001500920">
    <property type="component" value="Unassembled WGS sequence"/>
</dbReference>
<proteinExistence type="predicted"/>
<organism evidence="1 2">
    <name type="scientific">Salinicoccus jeotgali</name>
    <dbReference type="NCBI Taxonomy" id="381634"/>
    <lineage>
        <taxon>Bacteria</taxon>
        <taxon>Bacillati</taxon>
        <taxon>Bacillota</taxon>
        <taxon>Bacilli</taxon>
        <taxon>Bacillales</taxon>
        <taxon>Staphylococcaceae</taxon>
        <taxon>Salinicoccus</taxon>
    </lineage>
</organism>
<name>A0ABP7EKX4_9STAP</name>
<reference evidence="2" key="1">
    <citation type="journal article" date="2019" name="Int. J. Syst. Evol. Microbiol.">
        <title>The Global Catalogue of Microorganisms (GCM) 10K type strain sequencing project: providing services to taxonomists for standard genome sequencing and annotation.</title>
        <authorList>
            <consortium name="The Broad Institute Genomics Platform"/>
            <consortium name="The Broad Institute Genome Sequencing Center for Infectious Disease"/>
            <person name="Wu L."/>
            <person name="Ma J."/>
        </authorList>
    </citation>
    <scope>NUCLEOTIDE SEQUENCE [LARGE SCALE GENOMIC DNA]</scope>
    <source>
        <strain evidence="2">JCM 16981</strain>
    </source>
</reference>
<sequence length="124" mass="14944">MDKMGDELVREFYELLLKENGEEAIIQIFGAKTSAGEFVENLSNREFFYIYNAWRLGRDAIEVPDSFKKDLKKYNSMHTLFEVNLQRLKEFSVRSETEDQFTSKKNSIMRKYLRYYLKEISYYD</sequence>
<gene>
    <name evidence="1" type="ORF">GCM10022378_07920</name>
</gene>
<dbReference type="EMBL" id="BAABCK010000016">
    <property type="protein sequence ID" value="GAA3720345.1"/>
    <property type="molecule type" value="Genomic_DNA"/>
</dbReference>
<accession>A0ABP7EKX4</accession>
<protein>
    <submittedName>
        <fullName evidence="1">Uncharacterized protein</fullName>
    </submittedName>
</protein>
<evidence type="ECO:0000313" key="1">
    <source>
        <dbReference type="EMBL" id="GAA3720345.1"/>
    </source>
</evidence>
<comment type="caution">
    <text evidence="1">The sequence shown here is derived from an EMBL/GenBank/DDBJ whole genome shotgun (WGS) entry which is preliminary data.</text>
</comment>
<keyword evidence="2" id="KW-1185">Reference proteome</keyword>
<evidence type="ECO:0000313" key="2">
    <source>
        <dbReference type="Proteomes" id="UP001500920"/>
    </source>
</evidence>